<keyword evidence="10 21" id="KW-0547">Nucleotide-binding</keyword>
<comment type="caution">
    <text evidence="28">The sequence shown here is derived from an EMBL/GenBank/DDBJ whole genome shotgun (WGS) entry which is preliminary data.</text>
</comment>
<dbReference type="CDD" id="cd00053">
    <property type="entry name" value="EGF"/>
    <property type="match status" value="1"/>
</dbReference>
<dbReference type="Gene3D" id="3.30.200.20">
    <property type="entry name" value="Phosphorylase Kinase, domain 1"/>
    <property type="match status" value="3"/>
</dbReference>
<dbReference type="CDD" id="cd14066">
    <property type="entry name" value="STKc_IRAK"/>
    <property type="match status" value="1"/>
</dbReference>
<evidence type="ECO:0000256" key="23">
    <source>
        <dbReference type="SAM" id="SignalP"/>
    </source>
</evidence>
<evidence type="ECO:0000259" key="24">
    <source>
        <dbReference type="PROSITE" id="PS50011"/>
    </source>
</evidence>
<evidence type="ECO:0000256" key="16">
    <source>
        <dbReference type="ARBA" id="ARBA00023170"/>
    </source>
</evidence>
<dbReference type="PROSITE" id="PS50011">
    <property type="entry name" value="PROTEIN_KINASE_DOM"/>
    <property type="match status" value="3"/>
</dbReference>
<dbReference type="InterPro" id="IPR036426">
    <property type="entry name" value="Bulb-type_lectin_dom_sf"/>
</dbReference>
<keyword evidence="16" id="KW-0675">Receptor</keyword>
<dbReference type="Gene3D" id="2.90.10.10">
    <property type="entry name" value="Bulb-type lectin domain"/>
    <property type="match status" value="2"/>
</dbReference>
<evidence type="ECO:0000256" key="4">
    <source>
        <dbReference type="ARBA" id="ARBA00022527"/>
    </source>
</evidence>
<keyword evidence="13 22" id="KW-1133">Transmembrane helix</keyword>
<dbReference type="OrthoDB" id="839991at2759"/>
<dbReference type="InterPro" id="IPR003609">
    <property type="entry name" value="Pan_app"/>
</dbReference>
<evidence type="ECO:0000256" key="5">
    <source>
        <dbReference type="ARBA" id="ARBA00022536"/>
    </source>
</evidence>
<evidence type="ECO:0000256" key="13">
    <source>
        <dbReference type="ARBA" id="ARBA00022989"/>
    </source>
</evidence>
<evidence type="ECO:0000256" key="14">
    <source>
        <dbReference type="ARBA" id="ARBA00023136"/>
    </source>
</evidence>
<feature type="domain" description="Apple" evidence="27">
    <location>
        <begin position="1648"/>
        <end position="1720"/>
    </location>
</feature>
<dbReference type="PROSITE" id="PS00108">
    <property type="entry name" value="PROTEIN_KINASE_ST"/>
    <property type="match status" value="3"/>
</dbReference>
<dbReference type="EMBL" id="JAKUCV010006224">
    <property type="protein sequence ID" value="KAJ4828234.1"/>
    <property type="molecule type" value="Genomic_DNA"/>
</dbReference>
<evidence type="ECO:0000256" key="19">
    <source>
        <dbReference type="ARBA" id="ARBA00048679"/>
    </source>
</evidence>
<dbReference type="Pfam" id="PF01453">
    <property type="entry name" value="B_lectin"/>
    <property type="match status" value="2"/>
</dbReference>
<dbReference type="SMART" id="SM00108">
    <property type="entry name" value="B_lectin"/>
    <property type="match status" value="2"/>
</dbReference>
<dbReference type="GO" id="GO:0004674">
    <property type="term" value="F:protein serine/threonine kinase activity"/>
    <property type="evidence" value="ECO:0007669"/>
    <property type="project" value="UniProtKB-KW"/>
</dbReference>
<reference evidence="28" key="1">
    <citation type="submission" date="2022-02" db="EMBL/GenBank/DDBJ databases">
        <authorList>
            <person name="Henning P.M."/>
            <person name="McCubbin A.G."/>
            <person name="Shore J.S."/>
        </authorList>
    </citation>
    <scope>NUCLEOTIDE SEQUENCE</scope>
    <source>
        <strain evidence="28">F60SS</strain>
        <tissue evidence="28">Leaves</tissue>
    </source>
</reference>
<evidence type="ECO:0000256" key="1">
    <source>
        <dbReference type="ARBA" id="ARBA00004251"/>
    </source>
</evidence>
<keyword evidence="8 23" id="KW-0732">Signal</keyword>
<keyword evidence="5 20" id="KW-0245">EGF-like domain</keyword>
<dbReference type="InterPro" id="IPR001245">
    <property type="entry name" value="Ser-Thr/Tyr_kinase_cat_dom"/>
</dbReference>
<feature type="domain" description="Protein kinase" evidence="24">
    <location>
        <begin position="1022"/>
        <end position="1252"/>
    </location>
</feature>
<dbReference type="GO" id="GO:0005886">
    <property type="term" value="C:plasma membrane"/>
    <property type="evidence" value="ECO:0007669"/>
    <property type="project" value="UniProtKB-SubCell"/>
</dbReference>
<comment type="subcellular location">
    <subcellularLocation>
        <location evidence="1">Cell membrane</location>
        <topology evidence="1">Single-pass type I membrane protein</topology>
    </subcellularLocation>
</comment>
<feature type="transmembrane region" description="Helical" evidence="22">
    <location>
        <begin position="1725"/>
        <end position="1744"/>
    </location>
</feature>
<comment type="caution">
    <text evidence="20">Lacks conserved residue(s) required for the propagation of feature annotation.</text>
</comment>
<evidence type="ECO:0000256" key="12">
    <source>
        <dbReference type="ARBA" id="ARBA00022840"/>
    </source>
</evidence>
<evidence type="ECO:0000256" key="15">
    <source>
        <dbReference type="ARBA" id="ARBA00023157"/>
    </source>
</evidence>
<evidence type="ECO:0000256" key="2">
    <source>
        <dbReference type="ARBA" id="ARBA00012513"/>
    </source>
</evidence>
<dbReference type="InterPro" id="IPR000742">
    <property type="entry name" value="EGF"/>
</dbReference>
<dbReference type="InterPro" id="IPR017441">
    <property type="entry name" value="Protein_kinase_ATP_BS"/>
</dbReference>
<dbReference type="SMART" id="SM00181">
    <property type="entry name" value="EGF"/>
    <property type="match status" value="3"/>
</dbReference>
<dbReference type="FunFam" id="3.30.200.20:FF:000195">
    <property type="entry name" value="G-type lectin S-receptor-like serine/threonine-protein kinase"/>
    <property type="match status" value="2"/>
</dbReference>
<dbReference type="Pfam" id="PF00069">
    <property type="entry name" value="Pkinase"/>
    <property type="match status" value="1"/>
</dbReference>
<dbReference type="Gene3D" id="1.10.510.10">
    <property type="entry name" value="Transferase(Phosphotransferase) domain 1"/>
    <property type="match status" value="3"/>
</dbReference>
<keyword evidence="9" id="KW-0430">Lectin</keyword>
<evidence type="ECO:0000256" key="18">
    <source>
        <dbReference type="ARBA" id="ARBA00047899"/>
    </source>
</evidence>
<dbReference type="PROSITE" id="PS50948">
    <property type="entry name" value="PAN"/>
    <property type="match status" value="3"/>
</dbReference>
<dbReference type="InterPro" id="IPR008271">
    <property type="entry name" value="Ser/Thr_kinase_AS"/>
</dbReference>
<evidence type="ECO:0000259" key="27">
    <source>
        <dbReference type="PROSITE" id="PS50948"/>
    </source>
</evidence>
<dbReference type="GO" id="GO:0005524">
    <property type="term" value="F:ATP binding"/>
    <property type="evidence" value="ECO:0007669"/>
    <property type="project" value="UniProtKB-UniRule"/>
</dbReference>
<keyword evidence="29" id="KW-1185">Reference proteome</keyword>
<feature type="domain" description="Apple" evidence="27">
    <location>
        <begin position="865"/>
        <end position="949"/>
    </location>
</feature>
<accession>A0A9Q0FCF8</accession>
<proteinExistence type="predicted"/>
<dbReference type="CDD" id="cd00028">
    <property type="entry name" value="B_lectin"/>
    <property type="match status" value="2"/>
</dbReference>
<dbReference type="Pfam" id="PF07714">
    <property type="entry name" value="PK_Tyr_Ser-Thr"/>
    <property type="match status" value="3"/>
</dbReference>
<dbReference type="PROSITE" id="PS00107">
    <property type="entry name" value="PROTEIN_KINASE_ATP"/>
    <property type="match status" value="1"/>
</dbReference>
<dbReference type="FunFam" id="2.90.10.10:FF:000001">
    <property type="entry name" value="G-type lectin S-receptor-like serine/threonine-protein kinase"/>
    <property type="match status" value="1"/>
</dbReference>
<sequence>MTGFLLLLCCSCMELGTSTDTITASQFIKDPQVIVSAASKFKLGFFSPVNSTNRFVGIWYSNIAVTTTIWVANRNKPLNDSSGIFTVSEDGNLVVLNVQGEILWSSNVSSGFVNSSAQLTDDGNLVLRGGPNGNIVWESFQQPSNTFLPGMKLSVNPKIGRKIQLSSWKSPSDPSTGSLSAGMNPRSIPEAFIWNGSSPYWRSGPWNGQGDGTIAANFINPDNSVLVNLVVSEGMLTQQSWNYSKAAWDNQWQIPKSDCDAYAKCGSFGICNAQNSPICSCLKGFEPENSVEWSKGNWTSGCIRSRLLGCNRIENGSEGAKEDGFLKLNTVKVPDFGVWSSSSSEQKCGNECLSNCSCIAYAYYPGFGCILWRGNLIDMQKFSYGGSDLYIRLPYSELGNKSKKKGVIIGLIVIVGAIVVASVKIGKISVAIEEERPINPDRKMNVENIYREKLQELPLFNLETLTTATNNFHESNKLGQGGFGPVYKGTMPDGEPIAVKRLSRASRQGLEEFMNEVFVISKLQHRNLVRLLGCCVEGEENMLVYEYMPNKSLDAFIFDPQNQKFLRWKIRLNIIEGISRGLLYLHRDSRLRIIHRDLKAGNILLDEELNPKISDFGMARIFGLAPEYAMKGQFSEKSDVFSFGVLLLEIVSGRRNTSFYDNAQALSLLGFAWKLWNEGKVKDLVEPVIFDPCFQEEIHRCIHVGLLCVQEYAEDRPAVPIIISMLNSEITELPAPKQVGFVERKYQTDADYFLLSKQRYSLNEGDGALTLTCIIPDNSVLTNLVVSEGMLTQQGWNYSEAAWDNQWQIPKSDCDAYGKCGPFGICNAQNAPICSCLKGFEPENTEEWSKGNWTSGCIRSRLLGCNRIENGSEGAKEDGFLKLDTVKVPDFGEWLSSYSGQGCRNECLGNCSCVAYAYYTGFGCVLWRGNLIDMQKFSYGGSDLYIRLPYSELGNKRKMHVIIGLIVIVGAIVKIGKISVVIEEERPIISDWKTSVENIYRDKLQELPLFSLDTLATATENFHQSNKLGQGGFGPVYKGTMPDGEPIAVKRLSRTSRQGLEEFTNEVFVISKLQHRNLVRLLGCCVEGEENMDSRLRIIHRDLKASNILLDEELNPKISDFGMARIFGGKEAEGNTARVVGTYGYMAPEYAMKGQFSEKSDVFSFGVLLLEIVSGRRNTSFYDNAQALSLLGFAWKLWNEGKVKDLVDPVIFDPCFQEEIHRCIHVGLLCVQEYAEDRPAVPIIISMLNSEITVLPAPKPVAFVERKHQTDADHSHQSKQRYSISTPSLENSVFLGNCKTMTNKNPVRIFFVLFLHTLFSASLVCHAANTITKGQLVRDGETLVSADENFEVGFFSPENSTSRYVGIRYHKIQDQPVIWVANRERPISDMNGVLMIAEDGNLVVKDGNENTVWSSNASTESNHTTAILQSSGNLVLWSNDSIGDLNKAYWQSFNDPTDTYLPSMKVLVDSDVGEIRAFTSWKSATDPSPGNFSMGVDPRGGAQIVIWEQSRRRWRSGPWNAQIFTGVPEMSSLTTYRYGFKLSGPEDDGKYYFTYNPSDPSQLMRFRLTWEGYQEQMKWNVSGNKWDVMEVKPASECENYNYCGNFGVCTQSDSPKCSCVEGFAPKYPDEWRRRNWTGGCERKTSLQCQRNNTGGEDGFKMFRSLKLPDFAEVVERIPLDACKARCLNNCSCNAFAQISGIGCMLWYGDLIDVQHFDQKRLSTPVIIVIVATGLIFLALSIWLLRSIRKKIQATLTPWPTNNEIPIYDVTQSNGYSTDQSGSVDLVIDGSKVNGPDLPLFSFSSIAAATNNFSEKNKLGQGGFGLVYKAKLPGGEEVAVKRLSRISGQGLEEFKNEVILIAKLQHRNLVRLLGCCIQGDEKILIYEYMPNKSLDSFLFEPKRQALLDWRKRFTIIEGIARGLLYLHRDSRLRIIHRDLKASNILLDEEMNPKISDFGMARIFGGNQNEANTNRYAMEGLFSVKSDVYSFGVLLLEIMSGRRNTSFRTSDHVNLIAYAWELWEEGKVSELLDPVIRDRCNEAEVLRCIQVGMLCVQDSAVHRPTMASVVLMLESNIGTLPLPRQPTFTSLRATSLDADIFLDALEIPSSNDLTVTMVSGR</sequence>
<dbReference type="SMART" id="SM00473">
    <property type="entry name" value="PAN_AP"/>
    <property type="match status" value="3"/>
</dbReference>
<gene>
    <name evidence="28" type="ORF">Tsubulata_013116</name>
</gene>
<keyword evidence="3" id="KW-1003">Cell membrane</keyword>
<evidence type="ECO:0000256" key="7">
    <source>
        <dbReference type="ARBA" id="ARBA00022692"/>
    </source>
</evidence>
<feature type="domain" description="Apple" evidence="27">
    <location>
        <begin position="310"/>
        <end position="394"/>
    </location>
</feature>
<dbReference type="SUPFAM" id="SSF56112">
    <property type="entry name" value="Protein kinase-like (PK-like)"/>
    <property type="match status" value="3"/>
</dbReference>
<evidence type="ECO:0000256" key="9">
    <source>
        <dbReference type="ARBA" id="ARBA00022734"/>
    </source>
</evidence>
<dbReference type="InterPro" id="IPR001480">
    <property type="entry name" value="Bulb-type_lectin_dom"/>
</dbReference>
<feature type="domain" description="EGF-like" evidence="25">
    <location>
        <begin position="1593"/>
        <end position="1629"/>
    </location>
</feature>
<dbReference type="PANTHER" id="PTHR27002">
    <property type="entry name" value="RECEPTOR-LIKE SERINE/THREONINE-PROTEIN KINASE SD1-8"/>
    <property type="match status" value="1"/>
</dbReference>
<evidence type="ECO:0000256" key="20">
    <source>
        <dbReference type="PROSITE-ProRule" id="PRU00076"/>
    </source>
</evidence>
<keyword evidence="14 22" id="KW-0472">Membrane</keyword>
<feature type="domain" description="Protein kinase" evidence="24">
    <location>
        <begin position="1812"/>
        <end position="2086"/>
    </location>
</feature>
<keyword evidence="15" id="KW-1015">Disulfide bond</keyword>
<evidence type="ECO:0000256" key="3">
    <source>
        <dbReference type="ARBA" id="ARBA00022475"/>
    </source>
</evidence>
<dbReference type="FunFam" id="1.10.510.10:FF:000060">
    <property type="entry name" value="G-type lectin S-receptor-like serine/threonine-protein kinase"/>
    <property type="match status" value="3"/>
</dbReference>
<dbReference type="SUPFAM" id="SSF51110">
    <property type="entry name" value="alpha-D-mannose-specific plant lectins"/>
    <property type="match status" value="2"/>
</dbReference>
<dbReference type="PROSITE" id="PS50927">
    <property type="entry name" value="BULB_LECTIN"/>
    <property type="match status" value="2"/>
</dbReference>
<dbReference type="InterPro" id="IPR000719">
    <property type="entry name" value="Prot_kinase_dom"/>
</dbReference>
<keyword evidence="12 21" id="KW-0067">ATP-binding</keyword>
<dbReference type="GO" id="GO:0048544">
    <property type="term" value="P:recognition of pollen"/>
    <property type="evidence" value="ECO:0007669"/>
    <property type="project" value="InterPro"/>
</dbReference>
<evidence type="ECO:0000256" key="11">
    <source>
        <dbReference type="ARBA" id="ARBA00022777"/>
    </source>
</evidence>
<dbReference type="EC" id="2.7.11.1" evidence="2"/>
<keyword evidence="7 22" id="KW-0812">Transmembrane</keyword>
<dbReference type="GO" id="GO:0030246">
    <property type="term" value="F:carbohydrate binding"/>
    <property type="evidence" value="ECO:0007669"/>
    <property type="project" value="UniProtKB-KW"/>
</dbReference>
<dbReference type="InterPro" id="IPR000858">
    <property type="entry name" value="S_locus_glycoprot_dom"/>
</dbReference>
<organism evidence="28 29">
    <name type="scientific">Turnera subulata</name>
    <dbReference type="NCBI Taxonomy" id="218843"/>
    <lineage>
        <taxon>Eukaryota</taxon>
        <taxon>Viridiplantae</taxon>
        <taxon>Streptophyta</taxon>
        <taxon>Embryophyta</taxon>
        <taxon>Tracheophyta</taxon>
        <taxon>Spermatophyta</taxon>
        <taxon>Magnoliopsida</taxon>
        <taxon>eudicotyledons</taxon>
        <taxon>Gunneridae</taxon>
        <taxon>Pentapetalae</taxon>
        <taxon>rosids</taxon>
        <taxon>fabids</taxon>
        <taxon>Malpighiales</taxon>
        <taxon>Passifloraceae</taxon>
        <taxon>Turnera</taxon>
    </lineage>
</organism>
<dbReference type="Pfam" id="PF08276">
    <property type="entry name" value="PAN_2"/>
    <property type="match status" value="3"/>
</dbReference>
<dbReference type="InterPro" id="IPR011009">
    <property type="entry name" value="Kinase-like_dom_sf"/>
</dbReference>
<name>A0A9Q0FCF8_9ROSI</name>
<evidence type="ECO:0000256" key="6">
    <source>
        <dbReference type="ARBA" id="ARBA00022679"/>
    </source>
</evidence>
<comment type="catalytic activity">
    <reaction evidence="19">
        <text>L-seryl-[protein] + ATP = O-phospho-L-seryl-[protein] + ADP + H(+)</text>
        <dbReference type="Rhea" id="RHEA:17989"/>
        <dbReference type="Rhea" id="RHEA-COMP:9863"/>
        <dbReference type="Rhea" id="RHEA-COMP:11604"/>
        <dbReference type="ChEBI" id="CHEBI:15378"/>
        <dbReference type="ChEBI" id="CHEBI:29999"/>
        <dbReference type="ChEBI" id="CHEBI:30616"/>
        <dbReference type="ChEBI" id="CHEBI:83421"/>
        <dbReference type="ChEBI" id="CHEBI:456216"/>
        <dbReference type="EC" id="2.7.11.1"/>
    </reaction>
</comment>
<feature type="chain" id="PRO_5040164110" description="non-specific serine/threonine protein kinase" evidence="23">
    <location>
        <begin position="19"/>
        <end position="2119"/>
    </location>
</feature>
<reference evidence="28" key="2">
    <citation type="journal article" date="2023" name="Plants (Basel)">
        <title>Annotation of the Turnera subulata (Passifloraceae) Draft Genome Reveals the S-Locus Evolved after the Divergence of Turneroideae from Passifloroideae in a Stepwise Manner.</title>
        <authorList>
            <person name="Henning P.M."/>
            <person name="Roalson E.H."/>
            <person name="Mir W."/>
            <person name="McCubbin A.G."/>
            <person name="Shore J.S."/>
        </authorList>
    </citation>
    <scope>NUCLEOTIDE SEQUENCE</scope>
    <source>
        <strain evidence="28">F60SS</strain>
    </source>
</reference>
<keyword evidence="4" id="KW-0723">Serine/threonine-protein kinase</keyword>
<dbReference type="FunFam" id="2.90.10.10:FF:000005">
    <property type="entry name" value="G-type lectin S-receptor-like serine/threonine-protein kinase"/>
    <property type="match status" value="1"/>
</dbReference>
<keyword evidence="17" id="KW-0325">Glycoprotein</keyword>
<protein>
    <recommendedName>
        <fullName evidence="2">non-specific serine/threonine protein kinase</fullName>
        <ecNumber evidence="2">2.7.11.1</ecNumber>
    </recommendedName>
</protein>
<dbReference type="PROSITE" id="PS50026">
    <property type="entry name" value="EGF_3"/>
    <property type="match status" value="1"/>
</dbReference>
<dbReference type="Pfam" id="PF00954">
    <property type="entry name" value="S_locus_glycop"/>
    <property type="match status" value="3"/>
</dbReference>
<evidence type="ECO:0000259" key="26">
    <source>
        <dbReference type="PROSITE" id="PS50927"/>
    </source>
</evidence>
<feature type="domain" description="Bulb-type lectin" evidence="26">
    <location>
        <begin position="19"/>
        <end position="140"/>
    </location>
</feature>
<feature type="domain" description="Protein kinase" evidence="24">
    <location>
        <begin position="472"/>
        <end position="730"/>
    </location>
</feature>
<evidence type="ECO:0000256" key="8">
    <source>
        <dbReference type="ARBA" id="ARBA00022729"/>
    </source>
</evidence>
<dbReference type="SMART" id="SM00220">
    <property type="entry name" value="S_TKc"/>
    <property type="match status" value="3"/>
</dbReference>
<dbReference type="PANTHER" id="PTHR27002:SF932">
    <property type="entry name" value="RECEPTOR-LIKE SERINE_THREONINE-PROTEIN KINASE"/>
    <property type="match status" value="1"/>
</dbReference>
<evidence type="ECO:0000256" key="22">
    <source>
        <dbReference type="SAM" id="Phobius"/>
    </source>
</evidence>
<evidence type="ECO:0000256" key="21">
    <source>
        <dbReference type="PROSITE-ProRule" id="PRU10141"/>
    </source>
</evidence>
<evidence type="ECO:0000313" key="28">
    <source>
        <dbReference type="EMBL" id="KAJ4828234.1"/>
    </source>
</evidence>
<evidence type="ECO:0000259" key="25">
    <source>
        <dbReference type="PROSITE" id="PS50026"/>
    </source>
</evidence>
<evidence type="ECO:0000313" key="29">
    <source>
        <dbReference type="Proteomes" id="UP001141552"/>
    </source>
</evidence>
<feature type="signal peptide" evidence="23">
    <location>
        <begin position="1"/>
        <end position="18"/>
    </location>
</feature>
<dbReference type="FunFam" id="3.30.200.20:FF:000330">
    <property type="entry name" value="G-type lectin S-receptor-like serine/threonine-protein kinase At4g03230"/>
    <property type="match status" value="1"/>
</dbReference>
<feature type="binding site" evidence="21">
    <location>
        <position position="1840"/>
    </location>
    <ligand>
        <name>ATP</name>
        <dbReference type="ChEBI" id="CHEBI:30616"/>
    </ligand>
</feature>
<dbReference type="Proteomes" id="UP001141552">
    <property type="component" value="Unassembled WGS sequence"/>
</dbReference>
<evidence type="ECO:0000256" key="17">
    <source>
        <dbReference type="ARBA" id="ARBA00023180"/>
    </source>
</evidence>
<keyword evidence="11" id="KW-0418">Kinase</keyword>
<keyword evidence="6" id="KW-0808">Transferase</keyword>
<feature type="domain" description="Bulb-type lectin" evidence="26">
    <location>
        <begin position="1328"/>
        <end position="1449"/>
    </location>
</feature>
<dbReference type="CDD" id="cd01098">
    <property type="entry name" value="PAN_AP_plant"/>
    <property type="match status" value="3"/>
</dbReference>
<evidence type="ECO:0000256" key="10">
    <source>
        <dbReference type="ARBA" id="ARBA00022741"/>
    </source>
</evidence>
<comment type="catalytic activity">
    <reaction evidence="18">
        <text>L-threonyl-[protein] + ATP = O-phospho-L-threonyl-[protein] + ADP + H(+)</text>
        <dbReference type="Rhea" id="RHEA:46608"/>
        <dbReference type="Rhea" id="RHEA-COMP:11060"/>
        <dbReference type="Rhea" id="RHEA-COMP:11605"/>
        <dbReference type="ChEBI" id="CHEBI:15378"/>
        <dbReference type="ChEBI" id="CHEBI:30013"/>
        <dbReference type="ChEBI" id="CHEBI:30616"/>
        <dbReference type="ChEBI" id="CHEBI:61977"/>
        <dbReference type="ChEBI" id="CHEBI:456216"/>
        <dbReference type="EC" id="2.7.11.1"/>
    </reaction>
</comment>